<reference evidence="1" key="1">
    <citation type="submission" date="2022-08" db="EMBL/GenBank/DDBJ databases">
        <title>Alicyclobacillus fastidiosus DSM 17978, complete genome.</title>
        <authorList>
            <person name="Wang Q."/>
            <person name="Cai R."/>
            <person name="Wang Z."/>
        </authorList>
    </citation>
    <scope>NUCLEOTIDE SEQUENCE</scope>
    <source>
        <strain evidence="1">DSM 17978</strain>
        <plasmid evidence="1">unnamed1</plasmid>
    </source>
</reference>
<proteinExistence type="predicted"/>
<keyword evidence="1" id="KW-0614">Plasmid</keyword>
<evidence type="ECO:0000313" key="2">
    <source>
        <dbReference type="Proteomes" id="UP001164761"/>
    </source>
</evidence>
<dbReference type="Proteomes" id="UP001164761">
    <property type="component" value="Plasmid unnamed1"/>
</dbReference>
<protein>
    <submittedName>
        <fullName evidence="1">Uncharacterized protein</fullName>
    </submittedName>
</protein>
<accession>A0ABY6ZPI1</accession>
<geneLocation type="plasmid" evidence="1 2">
    <name>unnamed1</name>
</geneLocation>
<name>A0ABY6ZPI1_9BACL</name>
<dbReference type="RefSeq" id="WP_268008763.1">
    <property type="nucleotide sequence ID" value="NZ_BSUT01000003.1"/>
</dbReference>
<gene>
    <name evidence="1" type="ORF">NZD89_28010</name>
</gene>
<organism evidence="1 2">
    <name type="scientific">Alicyclobacillus fastidiosus</name>
    <dbReference type="NCBI Taxonomy" id="392011"/>
    <lineage>
        <taxon>Bacteria</taxon>
        <taxon>Bacillati</taxon>
        <taxon>Bacillota</taxon>
        <taxon>Bacilli</taxon>
        <taxon>Bacillales</taxon>
        <taxon>Alicyclobacillaceae</taxon>
        <taxon>Alicyclobacillus</taxon>
    </lineage>
</organism>
<evidence type="ECO:0000313" key="1">
    <source>
        <dbReference type="EMBL" id="WAH44895.1"/>
    </source>
</evidence>
<sequence>MNGVAAGIIGGILLLVAAVVGVSANNSWSGGQQGAVQNYTSSQITTSESQTGQ</sequence>
<dbReference type="EMBL" id="CP104068">
    <property type="protein sequence ID" value="WAH44895.1"/>
    <property type="molecule type" value="Genomic_DNA"/>
</dbReference>
<keyword evidence="2" id="KW-1185">Reference proteome</keyword>